<organism evidence="2 3">
    <name type="scientific">Sphingomonas panacisoli</name>
    <dbReference type="NCBI Taxonomy" id="1813879"/>
    <lineage>
        <taxon>Bacteria</taxon>
        <taxon>Pseudomonadati</taxon>
        <taxon>Pseudomonadota</taxon>
        <taxon>Alphaproteobacteria</taxon>
        <taxon>Sphingomonadales</taxon>
        <taxon>Sphingomonadaceae</taxon>
        <taxon>Sphingomonas</taxon>
    </lineage>
</organism>
<dbReference type="InterPro" id="IPR022742">
    <property type="entry name" value="Hydrolase_4"/>
</dbReference>
<name>A0A5B8LGY9_9SPHN</name>
<dbReference type="SUPFAM" id="SSF53474">
    <property type="entry name" value="alpha/beta-Hydrolases"/>
    <property type="match status" value="1"/>
</dbReference>
<protein>
    <submittedName>
        <fullName evidence="2">PDZ domain-containing protein</fullName>
    </submittedName>
</protein>
<dbReference type="PROSITE" id="PS50106">
    <property type="entry name" value="PDZ"/>
    <property type="match status" value="1"/>
</dbReference>
<dbReference type="InterPro" id="IPR036034">
    <property type="entry name" value="PDZ_sf"/>
</dbReference>
<accession>A0A5B8LGY9</accession>
<dbReference type="Gene3D" id="3.40.50.1820">
    <property type="entry name" value="alpha/beta hydrolase"/>
    <property type="match status" value="1"/>
</dbReference>
<dbReference type="Proteomes" id="UP000315673">
    <property type="component" value="Chromosome"/>
</dbReference>
<dbReference type="GO" id="GO:0052689">
    <property type="term" value="F:carboxylic ester hydrolase activity"/>
    <property type="evidence" value="ECO:0007669"/>
    <property type="project" value="TreeGrafter"/>
</dbReference>
<dbReference type="RefSeq" id="WP_146569988.1">
    <property type="nucleotide sequence ID" value="NZ_CP042306.1"/>
</dbReference>
<dbReference type="Pfam" id="PF17820">
    <property type="entry name" value="PDZ_6"/>
    <property type="match status" value="1"/>
</dbReference>
<sequence length="488" mass="52671">MSYKTRKIQQGCCASGRYAGRMKTVSHATLVIAALALALPCSPVHAQTLPRRAALGAKLGPATGGVAILEVLPGATAQQLGITSGDIIVSIDGQPTDNPLAVVRAMEPLRGGDPIRIDYRRGDANRTANGKAASRPLESYPNATVKYGAYAFKGGAIRDILVMPAGRPDAPVVFFLQGYTCASIEAGDPFGLYGGLAKGFADAGIGFYRVEKPGMGDSRGGVRCEDIDYATELDAYRTAYHHLVQDLGVSPDRIFLYGHSLGGLQAPMLAAENPPRGVAVYGTVLKDWAAYSDDLAVFQNFLINGADPVDEEAKYAKRAVILRHFYLDRWSPERIVAADPAAAQALREMVGWDGGNHAFGRSYVFAQDLPGLPLIKAWRDAKSNVLSLYGASDEVALFDTDQRMIAEVVNWYRPGTARFMSVPDTMHAMDLVGDRDAFRRRNMSAGGLKFGMFNPKVLEPIVAWIRDSMASPPVRTRSFTTPGERPTP</sequence>
<dbReference type="SMART" id="SM00228">
    <property type="entry name" value="PDZ"/>
    <property type="match status" value="1"/>
</dbReference>
<dbReference type="Gene3D" id="2.30.42.10">
    <property type="match status" value="1"/>
</dbReference>
<proteinExistence type="predicted"/>
<reference evidence="2 3" key="1">
    <citation type="submission" date="2019-07" db="EMBL/GenBank/DDBJ databases">
        <title>Full genome sequence of Sphingomonas sp. 4R-6-7(HKS19).</title>
        <authorList>
            <person name="Im W.-T."/>
        </authorList>
    </citation>
    <scope>NUCLEOTIDE SEQUENCE [LARGE SCALE GENOMIC DNA]</scope>
    <source>
        <strain evidence="2 3">HKS19</strain>
    </source>
</reference>
<dbReference type="PANTHER" id="PTHR43265:SF1">
    <property type="entry name" value="ESTERASE ESTD"/>
    <property type="match status" value="1"/>
</dbReference>
<evidence type="ECO:0000259" key="1">
    <source>
        <dbReference type="PROSITE" id="PS50106"/>
    </source>
</evidence>
<dbReference type="EMBL" id="CP042306">
    <property type="protein sequence ID" value="QDZ06904.1"/>
    <property type="molecule type" value="Genomic_DNA"/>
</dbReference>
<dbReference type="KEGG" id="spai:FPZ24_04930"/>
<dbReference type="InterPro" id="IPR041489">
    <property type="entry name" value="PDZ_6"/>
</dbReference>
<dbReference type="OrthoDB" id="9809549at2"/>
<dbReference type="AlphaFoldDB" id="A0A5B8LGY9"/>
<evidence type="ECO:0000313" key="2">
    <source>
        <dbReference type="EMBL" id="QDZ06904.1"/>
    </source>
</evidence>
<evidence type="ECO:0000313" key="3">
    <source>
        <dbReference type="Proteomes" id="UP000315673"/>
    </source>
</evidence>
<dbReference type="Pfam" id="PF12146">
    <property type="entry name" value="Hydrolase_4"/>
    <property type="match status" value="1"/>
</dbReference>
<feature type="domain" description="PDZ" evidence="1">
    <location>
        <begin position="43"/>
        <end position="98"/>
    </location>
</feature>
<keyword evidence="3" id="KW-1185">Reference proteome</keyword>
<dbReference type="InterPro" id="IPR053145">
    <property type="entry name" value="AB_hydrolase_Est10"/>
</dbReference>
<dbReference type="InterPro" id="IPR001478">
    <property type="entry name" value="PDZ"/>
</dbReference>
<dbReference type="SUPFAM" id="SSF50156">
    <property type="entry name" value="PDZ domain-like"/>
    <property type="match status" value="1"/>
</dbReference>
<gene>
    <name evidence="2" type="ORF">FPZ24_04930</name>
</gene>
<dbReference type="PANTHER" id="PTHR43265">
    <property type="entry name" value="ESTERASE ESTD"/>
    <property type="match status" value="1"/>
</dbReference>
<dbReference type="InterPro" id="IPR029058">
    <property type="entry name" value="AB_hydrolase_fold"/>
</dbReference>